<dbReference type="Gene3D" id="1.10.10.10">
    <property type="entry name" value="Winged helix-like DNA-binding domain superfamily/Winged helix DNA-binding domain"/>
    <property type="match status" value="1"/>
</dbReference>
<evidence type="ECO:0000259" key="2">
    <source>
        <dbReference type="Pfam" id="PF08223"/>
    </source>
</evidence>
<evidence type="ECO:0000259" key="3">
    <source>
        <dbReference type="Pfam" id="PF20803"/>
    </source>
</evidence>
<name>A0A345NRI2_9MICO</name>
<dbReference type="Gene3D" id="3.30.70.2650">
    <property type="match status" value="1"/>
</dbReference>
<dbReference type="Gene3D" id="1.20.58.1460">
    <property type="match status" value="1"/>
</dbReference>
<dbReference type="KEGG" id="orn:DV701_17345"/>
<dbReference type="PANTHER" id="PTHR30319:SF1">
    <property type="entry name" value="TRANSCRIPTIONAL REPRESSOR PAAX"/>
    <property type="match status" value="1"/>
</dbReference>
<dbReference type="InterPro" id="IPR012906">
    <property type="entry name" value="PaaX-like_N"/>
</dbReference>
<proteinExistence type="predicted"/>
<dbReference type="Pfam" id="PF08223">
    <property type="entry name" value="PaaX_C"/>
    <property type="match status" value="1"/>
</dbReference>
<gene>
    <name evidence="4" type="ORF">DV701_17345</name>
</gene>
<dbReference type="Pfam" id="PF20803">
    <property type="entry name" value="PaaX_M"/>
    <property type="match status" value="1"/>
</dbReference>
<dbReference type="Proteomes" id="UP000253790">
    <property type="component" value="Chromosome"/>
</dbReference>
<feature type="domain" description="Transcriptional repressor PaaX-like N-terminal" evidence="1">
    <location>
        <begin position="84"/>
        <end position="147"/>
    </location>
</feature>
<dbReference type="InterPro" id="IPR013225">
    <property type="entry name" value="PaaX_C"/>
</dbReference>
<protein>
    <submittedName>
        <fullName evidence="4">PaaX family transcriptional regulator</fullName>
    </submittedName>
</protein>
<dbReference type="PANTHER" id="PTHR30319">
    <property type="entry name" value="PHENYLACETIC ACID REGULATOR-RELATED TRANSCRIPTIONAL REPRESSOR"/>
    <property type="match status" value="1"/>
</dbReference>
<evidence type="ECO:0000313" key="5">
    <source>
        <dbReference type="Proteomes" id="UP000253790"/>
    </source>
</evidence>
<dbReference type="AlphaFoldDB" id="A0A345NRI2"/>
<dbReference type="GO" id="GO:0006351">
    <property type="term" value="P:DNA-templated transcription"/>
    <property type="evidence" value="ECO:0007669"/>
    <property type="project" value="TreeGrafter"/>
</dbReference>
<evidence type="ECO:0000259" key="1">
    <source>
        <dbReference type="Pfam" id="PF07848"/>
    </source>
</evidence>
<evidence type="ECO:0000313" key="4">
    <source>
        <dbReference type="EMBL" id="AXH97640.1"/>
    </source>
</evidence>
<feature type="domain" description="Transcriptional repressor PaaX-like C-terminal" evidence="2">
    <location>
        <begin position="248"/>
        <end position="333"/>
    </location>
</feature>
<dbReference type="OrthoDB" id="2270427at2"/>
<sequence length="351" mass="37473">MRSTMPRPSFVTSRGPSPVRGFIAAMGCPSLWRGQGPLSPPQVRRARIRHSHPVSRVLPGHPNPAPPADRSVIRPGGDTGGVHARSAVVDLYGDHLPEHGWWAPVAGVVALASCCGVQPAATRTAVSRLVRQGWLRAERRGEARGYAATSLARERLAAAHRRIYAEQPPPWDGRWHLVVVDGNGDRRRRDRVAASLGYLGYARLGGATWVSPWVSTELGPALSAHGASWTGWTASPHHDPAALTAGLWDLTGLGAAYRDFARRLPAPASVAALGPAAAFPVRTALVHEWRKFLFRDPALPVEVLPPDWPGQAVRQQFLQVAEALRPASASFVAGVLDGAVKSPGTPAEAAT</sequence>
<accession>A0A345NRI2</accession>
<dbReference type="InterPro" id="IPR036388">
    <property type="entry name" value="WH-like_DNA-bd_sf"/>
</dbReference>
<organism evidence="4 5">
    <name type="scientific">Ornithinimicrobium avium</name>
    <dbReference type="NCBI Taxonomy" id="2283195"/>
    <lineage>
        <taxon>Bacteria</taxon>
        <taxon>Bacillati</taxon>
        <taxon>Actinomycetota</taxon>
        <taxon>Actinomycetes</taxon>
        <taxon>Micrococcales</taxon>
        <taxon>Ornithinimicrobiaceae</taxon>
        <taxon>Ornithinimicrobium</taxon>
    </lineage>
</organism>
<dbReference type="EMBL" id="CP031229">
    <property type="protein sequence ID" value="AXH97640.1"/>
    <property type="molecule type" value="Genomic_DNA"/>
</dbReference>
<feature type="domain" description="Transcriptional repressor PaaX-like central Cas2-like" evidence="3">
    <location>
        <begin position="169"/>
        <end position="217"/>
    </location>
</feature>
<dbReference type="InterPro" id="IPR048846">
    <property type="entry name" value="PaaX-like_central"/>
</dbReference>
<keyword evidence="5" id="KW-1185">Reference proteome</keyword>
<reference evidence="4 5" key="1">
    <citation type="submission" date="2018-07" db="EMBL/GenBank/DDBJ databases">
        <title>Complete genome sequencing of Ornithinimicrobium sp. AMA3305.</title>
        <authorList>
            <person name="Bae J.-W."/>
        </authorList>
    </citation>
    <scope>NUCLEOTIDE SEQUENCE [LARGE SCALE GENOMIC DNA]</scope>
    <source>
        <strain evidence="4 5">AMA3305</strain>
    </source>
</reference>
<dbReference type="Pfam" id="PF07848">
    <property type="entry name" value="PaaX"/>
    <property type="match status" value="1"/>
</dbReference>